<proteinExistence type="predicted"/>
<gene>
    <name evidence="3" type="ORF">GKC33_01905</name>
    <name evidence="2" type="ORF">GKC34_04610</name>
</gene>
<evidence type="ECO:0000313" key="3">
    <source>
        <dbReference type="EMBL" id="MSE07515.1"/>
    </source>
</evidence>
<dbReference type="EMBL" id="WKKX01000038">
    <property type="protein sequence ID" value="MSE07515.1"/>
    <property type="molecule type" value="Genomic_DNA"/>
</dbReference>
<evidence type="ECO:0000313" key="4">
    <source>
        <dbReference type="Proteomes" id="UP000437575"/>
    </source>
</evidence>
<evidence type="ECO:0000313" key="5">
    <source>
        <dbReference type="Proteomes" id="UP000467635"/>
    </source>
</evidence>
<dbReference type="PANTHER" id="PTHR37038:SF12">
    <property type="entry name" value="TRANSCRIPTIONAL REGULATOR"/>
    <property type="match status" value="1"/>
</dbReference>
<protein>
    <recommendedName>
        <fullName evidence="1">HTH cro/C1-type domain-containing protein</fullName>
    </recommendedName>
</protein>
<dbReference type="NCBIfam" id="TIGR01716">
    <property type="entry name" value="RGG_Cterm"/>
    <property type="match status" value="1"/>
</dbReference>
<evidence type="ECO:0000313" key="2">
    <source>
        <dbReference type="EMBL" id="MSE05126.1"/>
    </source>
</evidence>
<reference evidence="4 5" key="1">
    <citation type="submission" date="2019-11" db="EMBL/GenBank/DDBJ databases">
        <title>Draft Genome Sequence of Plant Growth-Promoting Rhizosphere-Associated Bacteria.</title>
        <authorList>
            <person name="Vasilyev I.Y."/>
            <person name="Radchenko V."/>
            <person name="Ilnitskaya E.V."/>
        </authorList>
    </citation>
    <scope>NUCLEOTIDE SEQUENCE [LARGE SCALE GENOMIC DNA]</scope>
    <source>
        <strain evidence="3 5">VRA_01-1sq_f</strain>
        <strain evidence="2 4">VRA_1sq_f</strain>
    </source>
</reference>
<dbReference type="CDD" id="cd00093">
    <property type="entry name" value="HTH_XRE"/>
    <property type="match status" value="1"/>
</dbReference>
<feature type="domain" description="HTH cro/C1-type" evidence="1">
    <location>
        <begin position="6"/>
        <end position="59"/>
    </location>
</feature>
<accession>A0A6A8LNV9</accession>
<dbReference type="InterPro" id="IPR010057">
    <property type="entry name" value="Transcription_activator_Rgg_C"/>
</dbReference>
<organism evidence="2 4">
    <name type="scientific">Ligilactobacillus salivarius</name>
    <dbReference type="NCBI Taxonomy" id="1624"/>
    <lineage>
        <taxon>Bacteria</taxon>
        <taxon>Bacillati</taxon>
        <taxon>Bacillota</taxon>
        <taxon>Bacilli</taxon>
        <taxon>Lactobacillales</taxon>
        <taxon>Lactobacillaceae</taxon>
        <taxon>Ligilactobacillus</taxon>
    </lineage>
</organism>
<sequence>MYGKIIREIRLNKGLALKEVYAGICSKTNAIKFEKGERNLAVDKFSKVLENLMITFEEFKWIKDKYQPTKQVYYQQEIKKFWNENNIENVEKKIQEIESNIQGIERIQIASFKLLKDYERKKDYSKQELDLVVEYFSKLSQWTIGDIKFFANNCYVIPYQIMLNLLTESLKVSNRYKYFQNSNLIFATVITNCVERMIWNQDYDNARKYLKVMKNYTSGSIMIGYKLMEKYYEAELEYLDGDAKLGRKQLIEVKKTAKYLDAQTIIRYVDELIG</sequence>
<dbReference type="Proteomes" id="UP000467635">
    <property type="component" value="Unassembled WGS sequence"/>
</dbReference>
<comment type="caution">
    <text evidence="2">The sequence shown here is derived from an EMBL/GenBank/DDBJ whole genome shotgun (WGS) entry which is preliminary data.</text>
</comment>
<dbReference type="Proteomes" id="UP000437575">
    <property type="component" value="Unassembled WGS sequence"/>
</dbReference>
<dbReference type="GO" id="GO:0003677">
    <property type="term" value="F:DNA binding"/>
    <property type="evidence" value="ECO:0007669"/>
    <property type="project" value="InterPro"/>
</dbReference>
<dbReference type="Pfam" id="PF21259">
    <property type="entry name" value="Rgg_C"/>
    <property type="match status" value="1"/>
</dbReference>
<dbReference type="EMBL" id="WKKZ01000137">
    <property type="protein sequence ID" value="MSE05126.1"/>
    <property type="molecule type" value="Genomic_DNA"/>
</dbReference>
<name>A0A6A8LNV9_9LACO</name>
<dbReference type="AlphaFoldDB" id="A0A6A8LNV9"/>
<evidence type="ECO:0000259" key="1">
    <source>
        <dbReference type="PROSITE" id="PS50943"/>
    </source>
</evidence>
<dbReference type="InterPro" id="IPR010982">
    <property type="entry name" value="Lambda_DNA-bd_dom_sf"/>
</dbReference>
<dbReference type="InterPro" id="IPR053163">
    <property type="entry name" value="HTH-type_regulator_Rgg"/>
</dbReference>
<dbReference type="PROSITE" id="PS50943">
    <property type="entry name" value="HTH_CROC1"/>
    <property type="match status" value="1"/>
</dbReference>
<dbReference type="Gene3D" id="1.10.260.40">
    <property type="entry name" value="lambda repressor-like DNA-binding domains"/>
    <property type="match status" value="1"/>
</dbReference>
<dbReference type="InterPro" id="IPR001387">
    <property type="entry name" value="Cro/C1-type_HTH"/>
</dbReference>
<dbReference type="SUPFAM" id="SSF47413">
    <property type="entry name" value="lambda repressor-like DNA-binding domains"/>
    <property type="match status" value="1"/>
</dbReference>
<dbReference type="PANTHER" id="PTHR37038">
    <property type="entry name" value="TRANSCRIPTIONAL REGULATOR-RELATED"/>
    <property type="match status" value="1"/>
</dbReference>